<dbReference type="Proteomes" id="UP000239532">
    <property type="component" value="Unassembled WGS sequence"/>
</dbReference>
<evidence type="ECO:0000313" key="7">
    <source>
        <dbReference type="Proteomes" id="UP000239532"/>
    </source>
</evidence>
<dbReference type="EMBL" id="MQUC01000003">
    <property type="protein sequence ID" value="PRP66099.1"/>
    <property type="molecule type" value="Genomic_DNA"/>
</dbReference>
<dbReference type="GO" id="GO:0008615">
    <property type="term" value="P:pyridoxine biosynthetic process"/>
    <property type="evidence" value="ECO:0007669"/>
    <property type="project" value="InterPro"/>
</dbReference>
<name>A0A2S9WRN3_9FLAO</name>
<comment type="cofactor">
    <cofactor evidence="1">
        <name>FMN</name>
        <dbReference type="ChEBI" id="CHEBI:58210"/>
    </cofactor>
</comment>
<dbReference type="GO" id="GO:0004733">
    <property type="term" value="F:pyridoxamine phosphate oxidase activity"/>
    <property type="evidence" value="ECO:0007669"/>
    <property type="project" value="InterPro"/>
</dbReference>
<keyword evidence="3" id="KW-0288">FMN</keyword>
<dbReference type="InterPro" id="IPR012349">
    <property type="entry name" value="Split_barrel_FMN-bd"/>
</dbReference>
<sequence length="182" mass="21304">MLDDYFQDLKHELRGAMSKRNHPFKYAYLSTVDENLQPRARTIVIREVSEAINFTIFTDSRTTKVHQLQQNPRASLLFYHGKGLRQIRVDGILEPITDAQEVKRLFQKVSSKSIKDYTTQLPPGSPIKNPDHVEYVERSENYFLPLQLTPTSIELLQLKRPNHLRALYTIDNNEWQGQWLVP</sequence>
<gene>
    <name evidence="6" type="ORF">BST86_02850</name>
</gene>
<organism evidence="6 7">
    <name type="scientific">Nonlabens agnitus</name>
    <dbReference type="NCBI Taxonomy" id="870484"/>
    <lineage>
        <taxon>Bacteria</taxon>
        <taxon>Pseudomonadati</taxon>
        <taxon>Bacteroidota</taxon>
        <taxon>Flavobacteriia</taxon>
        <taxon>Flavobacteriales</taxon>
        <taxon>Flavobacteriaceae</taxon>
        <taxon>Nonlabens</taxon>
    </lineage>
</organism>
<keyword evidence="4" id="KW-0560">Oxidoreductase</keyword>
<dbReference type="PANTHER" id="PTHR10851:SF3">
    <property type="entry name" value="PYRIDOXINE_PYRIDOXAMINE 5'-PHOSPHATE OXIDASE 2"/>
    <property type="match status" value="1"/>
</dbReference>
<accession>A0A2S9WRN3</accession>
<dbReference type="AlphaFoldDB" id="A0A2S9WRN3"/>
<dbReference type="RefSeq" id="WP_105981945.1">
    <property type="nucleotide sequence ID" value="NZ_MQUC01000003.1"/>
</dbReference>
<dbReference type="PANTHER" id="PTHR10851">
    <property type="entry name" value="PYRIDOXINE-5-PHOSPHATE OXIDASE"/>
    <property type="match status" value="1"/>
</dbReference>
<keyword evidence="7" id="KW-1185">Reference proteome</keyword>
<proteinExistence type="predicted"/>
<keyword evidence="2" id="KW-0285">Flavoprotein</keyword>
<evidence type="ECO:0000256" key="1">
    <source>
        <dbReference type="ARBA" id="ARBA00001917"/>
    </source>
</evidence>
<reference evidence="6 7" key="1">
    <citation type="submission" date="2016-11" db="EMBL/GenBank/DDBJ databases">
        <title>Trade-off between light-utilization and light-protection in marine flavobacteria.</title>
        <authorList>
            <person name="Kumagai Y."/>
        </authorList>
    </citation>
    <scope>NUCLEOTIDE SEQUENCE [LARGE SCALE GENOMIC DNA]</scope>
    <source>
        <strain evidence="6 7">JCM 17109</strain>
    </source>
</reference>
<dbReference type="InterPro" id="IPR024624">
    <property type="entry name" value="Pyridox_Oxase_Alr4036_FMN-bd"/>
</dbReference>
<evidence type="ECO:0000256" key="2">
    <source>
        <dbReference type="ARBA" id="ARBA00022630"/>
    </source>
</evidence>
<evidence type="ECO:0000313" key="6">
    <source>
        <dbReference type="EMBL" id="PRP66099.1"/>
    </source>
</evidence>
<dbReference type="InterPro" id="IPR000659">
    <property type="entry name" value="Pyridox_Oxase"/>
</dbReference>
<dbReference type="Gene3D" id="2.30.110.10">
    <property type="entry name" value="Electron Transport, Fmn-binding Protein, Chain A"/>
    <property type="match status" value="1"/>
</dbReference>
<feature type="domain" description="Pyridoxamine 5'-phosphate oxidase Alr4036 family FMN-binding" evidence="5">
    <location>
        <begin position="12"/>
        <end position="94"/>
    </location>
</feature>
<comment type="caution">
    <text evidence="6">The sequence shown here is derived from an EMBL/GenBank/DDBJ whole genome shotgun (WGS) entry which is preliminary data.</text>
</comment>
<protein>
    <recommendedName>
        <fullName evidence="5">Pyridoxamine 5'-phosphate oxidase Alr4036 family FMN-binding domain-containing protein</fullName>
    </recommendedName>
</protein>
<evidence type="ECO:0000256" key="4">
    <source>
        <dbReference type="ARBA" id="ARBA00023002"/>
    </source>
</evidence>
<evidence type="ECO:0000259" key="5">
    <source>
        <dbReference type="Pfam" id="PF12766"/>
    </source>
</evidence>
<dbReference type="OrthoDB" id="1493996at2"/>
<dbReference type="Pfam" id="PF12766">
    <property type="entry name" value="Pyridox_oxase_2"/>
    <property type="match status" value="1"/>
</dbReference>
<evidence type="ECO:0000256" key="3">
    <source>
        <dbReference type="ARBA" id="ARBA00022643"/>
    </source>
</evidence>
<dbReference type="GO" id="GO:0010181">
    <property type="term" value="F:FMN binding"/>
    <property type="evidence" value="ECO:0007669"/>
    <property type="project" value="InterPro"/>
</dbReference>
<dbReference type="SUPFAM" id="SSF50475">
    <property type="entry name" value="FMN-binding split barrel"/>
    <property type="match status" value="1"/>
</dbReference>